<dbReference type="FunFam" id="1.20.1720.10:FF:000004">
    <property type="entry name" value="EmrB/QacA family drug resistance transporter"/>
    <property type="match status" value="1"/>
</dbReference>
<feature type="transmembrane region" description="Helical" evidence="7">
    <location>
        <begin position="45"/>
        <end position="63"/>
    </location>
</feature>
<feature type="transmembrane region" description="Helical" evidence="7">
    <location>
        <begin position="9"/>
        <end position="33"/>
    </location>
</feature>
<feature type="transmembrane region" description="Helical" evidence="7">
    <location>
        <begin position="163"/>
        <end position="183"/>
    </location>
</feature>
<dbReference type="SUPFAM" id="SSF103473">
    <property type="entry name" value="MFS general substrate transporter"/>
    <property type="match status" value="1"/>
</dbReference>
<feature type="transmembrane region" description="Helical" evidence="7">
    <location>
        <begin position="329"/>
        <end position="351"/>
    </location>
</feature>
<feature type="transmembrane region" description="Helical" evidence="7">
    <location>
        <begin position="100"/>
        <end position="121"/>
    </location>
</feature>
<feature type="transmembrane region" description="Helical" evidence="7">
    <location>
        <begin position="460"/>
        <end position="481"/>
    </location>
</feature>
<proteinExistence type="predicted"/>
<feature type="domain" description="Major facilitator superfamily (MFS) profile" evidence="8">
    <location>
        <begin position="10"/>
        <end position="486"/>
    </location>
</feature>
<protein>
    <submittedName>
        <fullName evidence="9">MFS transporter</fullName>
    </submittedName>
</protein>
<feature type="transmembrane region" description="Helical" evidence="7">
    <location>
        <begin position="75"/>
        <end position="94"/>
    </location>
</feature>
<keyword evidence="2" id="KW-0813">Transport</keyword>
<reference evidence="10" key="1">
    <citation type="submission" date="2018-11" db="EMBL/GenBank/DDBJ databases">
        <title>Complete genome sequence of Paenibacillus sp. ML311-T8.</title>
        <authorList>
            <person name="Nam Y.-D."/>
            <person name="Kang J."/>
            <person name="Chung W.-H."/>
            <person name="Park Y.S."/>
        </authorList>
    </citation>
    <scope>NUCLEOTIDE SEQUENCE [LARGE SCALE GENOMIC DNA]</scope>
    <source>
        <strain evidence="10">ML311-T8</strain>
    </source>
</reference>
<comment type="subcellular location">
    <subcellularLocation>
        <location evidence="1">Cell membrane</location>
        <topology evidence="1">Multi-pass membrane protein</topology>
    </subcellularLocation>
</comment>
<evidence type="ECO:0000313" key="10">
    <source>
        <dbReference type="Proteomes" id="UP000426246"/>
    </source>
</evidence>
<evidence type="ECO:0000313" key="9">
    <source>
        <dbReference type="EMBL" id="QGQ93568.1"/>
    </source>
</evidence>
<evidence type="ECO:0000256" key="6">
    <source>
        <dbReference type="ARBA" id="ARBA00023136"/>
    </source>
</evidence>
<evidence type="ECO:0000256" key="7">
    <source>
        <dbReference type="SAM" id="Phobius"/>
    </source>
</evidence>
<evidence type="ECO:0000256" key="5">
    <source>
        <dbReference type="ARBA" id="ARBA00022989"/>
    </source>
</evidence>
<accession>A0A6B8RDN3</accession>
<feature type="transmembrane region" description="Helical" evidence="7">
    <location>
        <begin position="265"/>
        <end position="284"/>
    </location>
</feature>
<dbReference type="GO" id="GO:0005886">
    <property type="term" value="C:plasma membrane"/>
    <property type="evidence" value="ECO:0007669"/>
    <property type="project" value="UniProtKB-SubCell"/>
</dbReference>
<dbReference type="OrthoDB" id="9816041at2"/>
<feature type="transmembrane region" description="Helical" evidence="7">
    <location>
        <begin position="296"/>
        <end position="317"/>
    </location>
</feature>
<feature type="transmembrane region" description="Helical" evidence="7">
    <location>
        <begin position="195"/>
        <end position="214"/>
    </location>
</feature>
<evidence type="ECO:0000256" key="4">
    <source>
        <dbReference type="ARBA" id="ARBA00022692"/>
    </source>
</evidence>
<dbReference type="PANTHER" id="PTHR23501:SF191">
    <property type="entry name" value="VACUOLAR BASIC AMINO ACID TRANSPORTER 4"/>
    <property type="match status" value="1"/>
</dbReference>
<dbReference type="KEGG" id="ppsc:EHS13_00840"/>
<dbReference type="PRINTS" id="PR01036">
    <property type="entry name" value="TCRTETB"/>
</dbReference>
<sequence>MQKKTNTKIVLIGLMISTFLSAIEGTIVSTAIPKIASDLGGVQKISWVVSIYLLSMVVTTPIFGKISDLFGRKPVFMIGTVVFLLGSILSGLSQTMEQLIIFRAIQGIGAGALIPVTFTIIGDVFQFEQRAKIQGLISAMWGVAGILGPLTGGLLVDYVSWRWIFYFNLPFGILSLILILSALQEGFERKKHHIDYWGALAFTLSMTCFLYALLEGGSAFPWDSPMIISLFSISAILGIIFFYIEWKSPEPMLPLKLFSNRIIAVVNLSGFLISFVLVAISFYIPLWVQGVYGEGATFSGLIIVPMTITWPLSAALCGKFITKYGIRAITLWGITLIICSSISLAIASAYLPMHWVLAVLMGGFGLGFGFLFTTMTFSVQSAVGWNLRGIAIASNQFLRTLGQTIGIAVFGLLLNTGIVRHMSKDLALQMDMNKALSPEYASTLPQNILQGYRSALASSLHLVFIVIAVIALVSFLIILALPKGRPVVKEHI</sequence>
<evidence type="ECO:0000256" key="3">
    <source>
        <dbReference type="ARBA" id="ARBA00022475"/>
    </source>
</evidence>
<keyword evidence="4 7" id="KW-0812">Transmembrane</keyword>
<dbReference type="RefSeq" id="WP_155698456.1">
    <property type="nucleotide sequence ID" value="NZ_CP034235.1"/>
</dbReference>
<keyword evidence="5 7" id="KW-1133">Transmembrane helix</keyword>
<organism evidence="9 10">
    <name type="scientific">Paenibacillus psychroresistens</name>
    <dbReference type="NCBI Taxonomy" id="1778678"/>
    <lineage>
        <taxon>Bacteria</taxon>
        <taxon>Bacillati</taxon>
        <taxon>Bacillota</taxon>
        <taxon>Bacilli</taxon>
        <taxon>Bacillales</taxon>
        <taxon>Paenibacillaceae</taxon>
        <taxon>Paenibacillus</taxon>
    </lineage>
</organism>
<evidence type="ECO:0000256" key="2">
    <source>
        <dbReference type="ARBA" id="ARBA00022448"/>
    </source>
</evidence>
<dbReference type="PANTHER" id="PTHR23501">
    <property type="entry name" value="MAJOR FACILITATOR SUPERFAMILY"/>
    <property type="match status" value="1"/>
</dbReference>
<evidence type="ECO:0000259" key="8">
    <source>
        <dbReference type="PROSITE" id="PS50850"/>
    </source>
</evidence>
<feature type="transmembrane region" description="Helical" evidence="7">
    <location>
        <begin position="400"/>
        <end position="422"/>
    </location>
</feature>
<dbReference type="Gene3D" id="1.20.1720.10">
    <property type="entry name" value="Multidrug resistance protein D"/>
    <property type="match status" value="1"/>
</dbReference>
<name>A0A6B8RDN3_9BACL</name>
<feature type="transmembrane region" description="Helical" evidence="7">
    <location>
        <begin position="357"/>
        <end position="379"/>
    </location>
</feature>
<feature type="transmembrane region" description="Helical" evidence="7">
    <location>
        <begin position="226"/>
        <end position="244"/>
    </location>
</feature>
<feature type="transmembrane region" description="Helical" evidence="7">
    <location>
        <begin position="133"/>
        <end position="151"/>
    </location>
</feature>
<dbReference type="InterPro" id="IPR036259">
    <property type="entry name" value="MFS_trans_sf"/>
</dbReference>
<keyword evidence="3" id="KW-1003">Cell membrane</keyword>
<dbReference type="AlphaFoldDB" id="A0A6B8RDN3"/>
<dbReference type="PROSITE" id="PS50850">
    <property type="entry name" value="MFS"/>
    <property type="match status" value="1"/>
</dbReference>
<keyword evidence="6 7" id="KW-0472">Membrane</keyword>
<dbReference type="EMBL" id="CP034235">
    <property type="protein sequence ID" value="QGQ93568.1"/>
    <property type="molecule type" value="Genomic_DNA"/>
</dbReference>
<dbReference type="InterPro" id="IPR020846">
    <property type="entry name" value="MFS_dom"/>
</dbReference>
<dbReference type="Gene3D" id="1.20.1250.20">
    <property type="entry name" value="MFS general substrate transporter like domains"/>
    <property type="match status" value="1"/>
</dbReference>
<dbReference type="GO" id="GO:0022857">
    <property type="term" value="F:transmembrane transporter activity"/>
    <property type="evidence" value="ECO:0007669"/>
    <property type="project" value="InterPro"/>
</dbReference>
<dbReference type="Pfam" id="PF07690">
    <property type="entry name" value="MFS_1"/>
    <property type="match status" value="1"/>
</dbReference>
<gene>
    <name evidence="9" type="ORF">EHS13_00840</name>
</gene>
<evidence type="ECO:0000256" key="1">
    <source>
        <dbReference type="ARBA" id="ARBA00004651"/>
    </source>
</evidence>
<keyword evidence="10" id="KW-1185">Reference proteome</keyword>
<dbReference type="InterPro" id="IPR011701">
    <property type="entry name" value="MFS"/>
</dbReference>
<dbReference type="Proteomes" id="UP000426246">
    <property type="component" value="Chromosome"/>
</dbReference>
<dbReference type="CDD" id="cd17502">
    <property type="entry name" value="MFS_Azr1_MDR_like"/>
    <property type="match status" value="1"/>
</dbReference>